<sequence>MSYFSSQAEDTVSSALQAALRRGAVAAPAKPGLIVAGATGALGSEVLRRLAGSGRFSRTQVLAREPITTGLLQVGITLAAQGACDSWPVQALRAQIGVVMFEPPRLYHDRERALWTPGPEQLLGLARWLGRCGVQTLVVVMPHAEGRLPEALKRGLANLDEQAVSSVGFERLLLVRSARKKAAEKPSGFLARTAAWMLSTLSYMIPASERPIRPAKLAEFVDAILPLLPAGTHVAPPELLWQFAQGQGSEPRAALQAWLNTRLD</sequence>
<name>A0ABW1TZS9_9BURK</name>
<dbReference type="Proteomes" id="UP001596270">
    <property type="component" value="Unassembled WGS sequence"/>
</dbReference>
<proteinExistence type="predicted"/>
<organism evidence="1 2">
    <name type="scientific">Polaromonas aquatica</name>
    <dbReference type="NCBI Taxonomy" id="332657"/>
    <lineage>
        <taxon>Bacteria</taxon>
        <taxon>Pseudomonadati</taxon>
        <taxon>Pseudomonadota</taxon>
        <taxon>Betaproteobacteria</taxon>
        <taxon>Burkholderiales</taxon>
        <taxon>Comamonadaceae</taxon>
        <taxon>Polaromonas</taxon>
    </lineage>
</organism>
<evidence type="ECO:0000313" key="1">
    <source>
        <dbReference type="EMBL" id="MFC6282783.1"/>
    </source>
</evidence>
<reference evidence="2" key="1">
    <citation type="journal article" date="2019" name="Int. J. Syst. Evol. Microbiol.">
        <title>The Global Catalogue of Microorganisms (GCM) 10K type strain sequencing project: providing services to taxonomists for standard genome sequencing and annotation.</title>
        <authorList>
            <consortium name="The Broad Institute Genomics Platform"/>
            <consortium name="The Broad Institute Genome Sequencing Center for Infectious Disease"/>
            <person name="Wu L."/>
            <person name="Ma J."/>
        </authorList>
    </citation>
    <scope>NUCLEOTIDE SEQUENCE [LARGE SCALE GENOMIC DNA]</scope>
    <source>
        <strain evidence="2">CCUG 39402</strain>
    </source>
</reference>
<comment type="caution">
    <text evidence="1">The sequence shown here is derived from an EMBL/GenBank/DDBJ whole genome shotgun (WGS) entry which is preliminary data.</text>
</comment>
<dbReference type="EMBL" id="JBHSRS010000080">
    <property type="protein sequence ID" value="MFC6282783.1"/>
    <property type="molecule type" value="Genomic_DNA"/>
</dbReference>
<dbReference type="SUPFAM" id="SSF51735">
    <property type="entry name" value="NAD(P)-binding Rossmann-fold domains"/>
    <property type="match status" value="1"/>
</dbReference>
<keyword evidence="2" id="KW-1185">Reference proteome</keyword>
<evidence type="ECO:0000313" key="2">
    <source>
        <dbReference type="Proteomes" id="UP001596270"/>
    </source>
</evidence>
<accession>A0ABW1TZS9</accession>
<dbReference type="RefSeq" id="WP_371439258.1">
    <property type="nucleotide sequence ID" value="NZ_JBHSRS010000080.1"/>
</dbReference>
<dbReference type="InterPro" id="IPR036291">
    <property type="entry name" value="NAD(P)-bd_dom_sf"/>
</dbReference>
<evidence type="ECO:0008006" key="3">
    <source>
        <dbReference type="Google" id="ProtNLM"/>
    </source>
</evidence>
<protein>
    <recommendedName>
        <fullName evidence="3">NAD(P)-binding domain-containing protein</fullName>
    </recommendedName>
</protein>
<gene>
    <name evidence="1" type="ORF">ACFQND_16270</name>
</gene>